<gene>
    <name evidence="2" type="ORF">DXC80_14735</name>
</gene>
<protein>
    <submittedName>
        <fullName evidence="2">DUF4493 domain-containing protein</fullName>
    </submittedName>
</protein>
<evidence type="ECO:0000313" key="2">
    <source>
        <dbReference type="EMBL" id="RGL11385.1"/>
    </source>
</evidence>
<evidence type="ECO:0000256" key="1">
    <source>
        <dbReference type="SAM" id="SignalP"/>
    </source>
</evidence>
<accession>A0A3E4QW25</accession>
<organism evidence="2 3">
    <name type="scientific">Bacteroides uniformis</name>
    <dbReference type="NCBI Taxonomy" id="820"/>
    <lineage>
        <taxon>Bacteria</taxon>
        <taxon>Pseudomonadati</taxon>
        <taxon>Bacteroidota</taxon>
        <taxon>Bacteroidia</taxon>
        <taxon>Bacteroidales</taxon>
        <taxon>Bacteroidaceae</taxon>
        <taxon>Bacteroides</taxon>
    </lineage>
</organism>
<evidence type="ECO:0000313" key="3">
    <source>
        <dbReference type="Proteomes" id="UP000260795"/>
    </source>
</evidence>
<feature type="signal peptide" evidence="1">
    <location>
        <begin position="1"/>
        <end position="26"/>
    </location>
</feature>
<reference evidence="2 3" key="1">
    <citation type="submission" date="2018-08" db="EMBL/GenBank/DDBJ databases">
        <title>A genome reference for cultivated species of the human gut microbiota.</title>
        <authorList>
            <person name="Zou Y."/>
            <person name="Xue W."/>
            <person name="Luo G."/>
        </authorList>
    </citation>
    <scope>NUCLEOTIDE SEQUENCE [LARGE SCALE GENOMIC DNA]</scope>
    <source>
        <strain evidence="2 3">TF08-13</strain>
    </source>
</reference>
<dbReference type="PROSITE" id="PS51257">
    <property type="entry name" value="PROKAR_LIPOPROTEIN"/>
    <property type="match status" value="1"/>
</dbReference>
<dbReference type="Pfam" id="PF14900">
    <property type="entry name" value="DUF4493"/>
    <property type="match status" value="1"/>
</dbReference>
<comment type="caution">
    <text evidence="2">The sequence shown here is derived from an EMBL/GenBank/DDBJ whole genome shotgun (WGS) entry which is preliminary data.</text>
</comment>
<dbReference type="Proteomes" id="UP000260795">
    <property type="component" value="Unassembled WGS sequence"/>
</dbReference>
<proteinExistence type="predicted"/>
<dbReference type="AlphaFoldDB" id="A0A3E4QW25"/>
<name>A0A3E4QW25_BACUN</name>
<keyword evidence="1" id="KW-0732">Signal</keyword>
<dbReference type="EMBL" id="QSRK01000024">
    <property type="protein sequence ID" value="RGL11385.1"/>
    <property type="molecule type" value="Genomic_DNA"/>
</dbReference>
<feature type="chain" id="PRO_5017575267" evidence="1">
    <location>
        <begin position="27"/>
        <end position="261"/>
    </location>
</feature>
<sequence>MVNMRMFLFCCLVGASLITTSCSSGEEDTSTKTKGLIRLSVTADAAFGTATRAVDENSYTDVNKYTVQILDTKDNSVKKEFLYSEATAPIELSNGSYILKAFYGTENEVSDKEFYVEGTTSFSIQGAAVENVAVNCTPTCGKVIAKFHETMAEYFSDYSIVYETKALSAKGATAIWSKTSTNPLYLKVDKNGESVKATIKVTRKSDNKSTDVERTYTLAPNKAWTLNVSPQDNNGSIGIVITIDESTNDHPVDIVIPSDWI</sequence>
<dbReference type="InterPro" id="IPR027840">
    <property type="entry name" value="DUF4493"/>
</dbReference>